<proteinExistence type="predicted"/>
<dbReference type="EMBL" id="UINC01049046">
    <property type="protein sequence ID" value="SVB60324.1"/>
    <property type="molecule type" value="Genomic_DNA"/>
</dbReference>
<feature type="transmembrane region" description="Helical" evidence="1">
    <location>
        <begin position="6"/>
        <end position="28"/>
    </location>
</feature>
<evidence type="ECO:0000256" key="1">
    <source>
        <dbReference type="SAM" id="Phobius"/>
    </source>
</evidence>
<gene>
    <name evidence="2" type="ORF">METZ01_LOCUS213178</name>
</gene>
<protein>
    <submittedName>
        <fullName evidence="2">Uncharacterized protein</fullName>
    </submittedName>
</protein>
<sequence length="134" mass="14952">PDKPWALNLGISAIGAMIVTLGVMYNYALKTGSGSLQNYLVGFQAHVVAHEKNGVYRVLEQYAFIAKRDFFAFVHFICLILGSFELLYAYTVGGLHIIVFAVLLSQRKMLAGHKRRNAADPVAIPMPRQEARQR</sequence>
<feature type="transmembrane region" description="Helical" evidence="1">
    <location>
        <begin position="88"/>
        <end position="106"/>
    </location>
</feature>
<dbReference type="AlphaFoldDB" id="A0A382FDF0"/>
<reference evidence="2" key="1">
    <citation type="submission" date="2018-05" db="EMBL/GenBank/DDBJ databases">
        <authorList>
            <person name="Lanie J.A."/>
            <person name="Ng W.-L."/>
            <person name="Kazmierczak K.M."/>
            <person name="Andrzejewski T.M."/>
            <person name="Davidsen T.M."/>
            <person name="Wayne K.J."/>
            <person name="Tettelin H."/>
            <person name="Glass J.I."/>
            <person name="Rusch D."/>
            <person name="Podicherti R."/>
            <person name="Tsui H.-C.T."/>
            <person name="Winkler M.E."/>
        </authorList>
    </citation>
    <scope>NUCLEOTIDE SEQUENCE</scope>
</reference>
<keyword evidence="1" id="KW-0472">Membrane</keyword>
<feature type="non-terminal residue" evidence="2">
    <location>
        <position position="1"/>
    </location>
</feature>
<organism evidence="2">
    <name type="scientific">marine metagenome</name>
    <dbReference type="NCBI Taxonomy" id="408172"/>
    <lineage>
        <taxon>unclassified sequences</taxon>
        <taxon>metagenomes</taxon>
        <taxon>ecological metagenomes</taxon>
    </lineage>
</organism>
<keyword evidence="1" id="KW-1133">Transmembrane helix</keyword>
<accession>A0A382FDF0</accession>
<keyword evidence="1" id="KW-0812">Transmembrane</keyword>
<evidence type="ECO:0000313" key="2">
    <source>
        <dbReference type="EMBL" id="SVB60324.1"/>
    </source>
</evidence>
<name>A0A382FDF0_9ZZZZ</name>